<keyword evidence="1" id="KW-1133">Transmembrane helix</keyword>
<evidence type="ECO:0000313" key="2">
    <source>
        <dbReference type="EMBL" id="RIE17013.1"/>
    </source>
</evidence>
<name>A0A398DSA0_9BACT</name>
<accession>A0A398DSA0</accession>
<keyword evidence="1" id="KW-0812">Transmembrane</keyword>
<dbReference type="OrthoDB" id="9910683at2"/>
<keyword evidence="1" id="KW-0472">Membrane</keyword>
<organism evidence="2 3">
    <name type="scientific">Candidatus Cryosericum septentrionale</name>
    <dbReference type="NCBI Taxonomy" id="2290913"/>
    <lineage>
        <taxon>Bacteria</taxon>
        <taxon>Pseudomonadati</taxon>
        <taxon>Caldisericota/Cryosericota group</taxon>
        <taxon>Candidatus Cryosericota</taxon>
        <taxon>Candidatus Cryosericia</taxon>
        <taxon>Candidatus Cryosericales</taxon>
        <taxon>Candidatus Cryosericaceae</taxon>
        <taxon>Candidatus Cryosericum</taxon>
    </lineage>
</organism>
<dbReference type="EMBL" id="QXIY01000015">
    <property type="protein sequence ID" value="RIE17013.1"/>
    <property type="molecule type" value="Genomic_DNA"/>
</dbReference>
<dbReference type="Proteomes" id="UP000266113">
    <property type="component" value="Unassembled WGS sequence"/>
</dbReference>
<keyword evidence="3" id="KW-1185">Reference proteome</keyword>
<feature type="transmembrane region" description="Helical" evidence="1">
    <location>
        <begin position="6"/>
        <end position="25"/>
    </location>
</feature>
<evidence type="ECO:0000256" key="1">
    <source>
        <dbReference type="SAM" id="Phobius"/>
    </source>
</evidence>
<sequence>MQWHRHGSAIGSMLVIIAVIATCYVSRGCISRAETTHYDQQFREMVLSSPIYSMTASSASLLDKVPGHQVLTRSQEEAFTQQVLTMSDADFEEFCRSHLSEVIAYADNPAKGVHVRWNADLVSKIVPRVAPDLQAAIDTQIKAQSTSNDWFHEEPATASPKALVPGSNDVTPSVVAYVLGSPIYGLYCRIHWEWDSYHITSVLPSSYGQVYASLYTDEGLNKRLPCAA</sequence>
<dbReference type="RefSeq" id="WP_119085398.1">
    <property type="nucleotide sequence ID" value="NZ_QXIY01000015.1"/>
</dbReference>
<proteinExistence type="predicted"/>
<reference evidence="2 3" key="1">
    <citation type="submission" date="2018-09" db="EMBL/GenBank/DDBJ databases">
        <title>Discovery and Ecogenomic Context for Candidatus Cryosericales, a Global Caldiserica Order Active in Thawing Permafrost.</title>
        <authorList>
            <person name="Martinez M.A."/>
            <person name="Woodcroft B.J."/>
            <person name="Ignacio Espinoza J.C."/>
            <person name="Zayed A."/>
            <person name="Singleton C.M."/>
            <person name="Boyd J."/>
            <person name="Li Y.-F."/>
            <person name="Purvine S."/>
            <person name="Maughan H."/>
            <person name="Hodgkins S.B."/>
            <person name="Anderson D."/>
            <person name="Sederholm M."/>
            <person name="Temperton B."/>
            <person name="Saleska S.R."/>
            <person name="Tyson G.W."/>
            <person name="Rich V.I."/>
        </authorList>
    </citation>
    <scope>NUCLEOTIDE SEQUENCE [LARGE SCALE GENOMIC DNA]</scope>
    <source>
        <strain evidence="2 3">SMC1</strain>
    </source>
</reference>
<comment type="caution">
    <text evidence="2">The sequence shown here is derived from an EMBL/GenBank/DDBJ whole genome shotgun (WGS) entry which is preliminary data.</text>
</comment>
<protein>
    <submittedName>
        <fullName evidence="2">Uncharacterized protein</fullName>
    </submittedName>
</protein>
<evidence type="ECO:0000313" key="3">
    <source>
        <dbReference type="Proteomes" id="UP000266113"/>
    </source>
</evidence>
<dbReference type="AlphaFoldDB" id="A0A398DSA0"/>
<gene>
    <name evidence="2" type="ORF">SMC1_03405</name>
</gene>